<dbReference type="InterPro" id="IPR017441">
    <property type="entry name" value="Protein_kinase_ATP_BS"/>
</dbReference>
<dbReference type="Gene3D" id="2.60.40.10">
    <property type="entry name" value="Immunoglobulins"/>
    <property type="match status" value="1"/>
</dbReference>
<dbReference type="GO" id="GO:0004888">
    <property type="term" value="F:transmembrane signaling receptor activity"/>
    <property type="evidence" value="ECO:0007669"/>
    <property type="project" value="UniProtKB-ARBA"/>
</dbReference>
<dbReference type="InterPro" id="IPR036028">
    <property type="entry name" value="SH3-like_dom_sf"/>
</dbReference>
<evidence type="ECO:0000256" key="9">
    <source>
        <dbReference type="ARBA" id="ARBA00023319"/>
    </source>
</evidence>
<evidence type="ECO:0000256" key="6">
    <source>
        <dbReference type="ARBA" id="ARBA00022777"/>
    </source>
</evidence>
<dbReference type="VEuPathDB" id="VectorBase:PHUM149590"/>
<keyword evidence="3" id="KW-0723">Serine/threonine-protein kinase</keyword>
<evidence type="ECO:0000313" key="17">
    <source>
        <dbReference type="EMBL" id="EEB12014.1"/>
    </source>
</evidence>
<dbReference type="GeneID" id="8236404"/>
<evidence type="ECO:0000256" key="7">
    <source>
        <dbReference type="ARBA" id="ARBA00022840"/>
    </source>
</evidence>
<sequence length="709" mass="79807">MSPLMLNLYIFNFSFVTTSTFDLWDPSLRKTLSNPVSIQSFGTEQNAKNLKNDGNSKTTATASEEKEDEKKNCLKIISSSSDFTSQQHNNNNNNVRRYSRTPSPTKSKLNFLENFKNVLGRTKNKNDDVINDEIYVNGVKMGENGFGNVGPIDKISTGRIWSPESHHILQNESGIILVPGSFGKVIFDFKAVRPDDLHVKTGDHVIIVEHNSKRGYLVKLYYEDGFSTGPEGWVPAHCLSPLVENQRKPWSFRFRKPPTPTAIFTPPREKRLDDAIYRMSDSTKSLIFQPELIERLKDVVVALGERAQLTCRMRPVARPEDVSITWRFGPMDTSSVIRAGGRFSIRLSPEGFATLSICQTRSADNGQYTCTVTNSAGSVSSSAFLTITSPEKSDEPEEESDTNWEAEQFRKRYEELEELGKGRMSVVKAARDRSTGHVVAVKQINRKYQSPEVTRAEYELLATLRHSHLPQALALFTNAPNPNTDSIIMELAKESLFDFVCRHDEYSEKTVRRALRQLLSALACLHLHGVMHLDVRPENILVDGNGEIKLVDLGEGVRRNSVPGSVLPPVSLEFAAPEMVLGKSATSQSDMWSAGVFFYIFLSGVSPFLDETIEETTSHILQCDFFYAYEHFSNVSDEAKSLVSALLQLAPQQRLNAAACLLDPWFQSVSKKIFFFLCETGNVWKTEKLKRFMERRVPTMITLTNSSHI</sequence>
<dbReference type="InParanoid" id="E0VF58"/>
<dbReference type="PROSITE" id="PS50835">
    <property type="entry name" value="IG_LIKE"/>
    <property type="match status" value="1"/>
</dbReference>
<dbReference type="Pfam" id="PF07679">
    <property type="entry name" value="I-set"/>
    <property type="match status" value="1"/>
</dbReference>
<dbReference type="Proteomes" id="UP000009046">
    <property type="component" value="Unassembled WGS sequence"/>
</dbReference>
<keyword evidence="4 17" id="KW-0808">Transferase</keyword>
<dbReference type="PROSITE" id="PS00109">
    <property type="entry name" value="PROTEIN_KINASE_TYR"/>
    <property type="match status" value="1"/>
</dbReference>
<dbReference type="InterPro" id="IPR008266">
    <property type="entry name" value="Tyr_kinase_AS"/>
</dbReference>
<dbReference type="SMART" id="SM00409">
    <property type="entry name" value="IG"/>
    <property type="match status" value="1"/>
</dbReference>
<dbReference type="GO" id="GO:0005524">
    <property type="term" value="F:ATP binding"/>
    <property type="evidence" value="ECO:0007669"/>
    <property type="project" value="UniProtKB-UniRule"/>
</dbReference>
<dbReference type="SMART" id="SM00408">
    <property type="entry name" value="IGc2"/>
    <property type="match status" value="1"/>
</dbReference>
<keyword evidence="19" id="KW-1185">Reference proteome</keyword>
<evidence type="ECO:0000256" key="8">
    <source>
        <dbReference type="ARBA" id="ARBA00023157"/>
    </source>
</evidence>
<dbReference type="InterPro" id="IPR003599">
    <property type="entry name" value="Ig_sub"/>
</dbReference>
<feature type="chain" id="PRO_5011412393" evidence="13">
    <location>
        <begin position="21"/>
        <end position="709"/>
    </location>
</feature>
<dbReference type="eggNOG" id="KOG0032">
    <property type="taxonomic scope" value="Eukaryota"/>
</dbReference>
<dbReference type="Pfam" id="PF00069">
    <property type="entry name" value="Pkinase"/>
    <property type="match status" value="1"/>
</dbReference>
<accession>E0VF58</accession>
<keyword evidence="7 11" id="KW-0067">ATP-binding</keyword>
<evidence type="ECO:0000256" key="12">
    <source>
        <dbReference type="SAM" id="MobiDB-lite"/>
    </source>
</evidence>
<evidence type="ECO:0000256" key="11">
    <source>
        <dbReference type="PROSITE-ProRule" id="PRU10141"/>
    </source>
</evidence>
<dbReference type="HOGENOM" id="CLU_000288_76_3_1"/>
<dbReference type="PROSITE" id="PS00107">
    <property type="entry name" value="PROTEIN_KINASE_ATP"/>
    <property type="match status" value="1"/>
</dbReference>
<dbReference type="InterPro" id="IPR013098">
    <property type="entry name" value="Ig_I-set"/>
</dbReference>
<dbReference type="Gene3D" id="2.30.30.40">
    <property type="entry name" value="SH3 Domains"/>
    <property type="match status" value="1"/>
</dbReference>
<evidence type="ECO:0000256" key="10">
    <source>
        <dbReference type="PROSITE-ProRule" id="PRU00192"/>
    </source>
</evidence>
<dbReference type="PANTHER" id="PTHR24342">
    <property type="entry name" value="SERINE/THREONINE-PROTEIN KINASE 17"/>
    <property type="match status" value="1"/>
</dbReference>
<evidence type="ECO:0000259" key="16">
    <source>
        <dbReference type="PROSITE" id="PS50835"/>
    </source>
</evidence>
<keyword evidence="5 11" id="KW-0547">Nucleotide-binding</keyword>
<dbReference type="InterPro" id="IPR007110">
    <property type="entry name" value="Ig-like_dom"/>
</dbReference>
<comment type="similarity">
    <text evidence="1">Belongs to the protein kinase superfamily. CAMK Ser/Thr protein kinase family.</text>
</comment>
<evidence type="ECO:0000256" key="4">
    <source>
        <dbReference type="ARBA" id="ARBA00022679"/>
    </source>
</evidence>
<dbReference type="GO" id="GO:0005634">
    <property type="term" value="C:nucleus"/>
    <property type="evidence" value="ECO:0007669"/>
    <property type="project" value="TreeGrafter"/>
</dbReference>
<dbReference type="InterPro" id="IPR013783">
    <property type="entry name" value="Ig-like_fold"/>
</dbReference>
<evidence type="ECO:0000259" key="14">
    <source>
        <dbReference type="PROSITE" id="PS50002"/>
    </source>
</evidence>
<dbReference type="eggNOG" id="KOG4240">
    <property type="taxonomic scope" value="Eukaryota"/>
</dbReference>
<keyword evidence="13" id="KW-0732">Signal</keyword>
<dbReference type="AlphaFoldDB" id="E0VF58"/>
<dbReference type="OrthoDB" id="10256089at2759"/>
<evidence type="ECO:0000313" key="19">
    <source>
        <dbReference type="Proteomes" id="UP000009046"/>
    </source>
</evidence>
<evidence type="ECO:0000256" key="5">
    <source>
        <dbReference type="ARBA" id="ARBA00022741"/>
    </source>
</evidence>
<feature type="domain" description="Ig-like" evidence="16">
    <location>
        <begin position="290"/>
        <end position="386"/>
    </location>
</feature>
<keyword evidence="2 10" id="KW-0728">SH3 domain</keyword>
<dbReference type="EC" id="2.7.11.17" evidence="17"/>
<dbReference type="STRING" id="121224.E0VF58"/>
<dbReference type="GO" id="GO:0035556">
    <property type="term" value="P:intracellular signal transduction"/>
    <property type="evidence" value="ECO:0007669"/>
    <property type="project" value="TreeGrafter"/>
</dbReference>
<dbReference type="SUPFAM" id="SSF48726">
    <property type="entry name" value="Immunoglobulin"/>
    <property type="match status" value="1"/>
</dbReference>
<protein>
    <submittedName>
        <fullName evidence="17 18">Serine/threonine-protein kinase, putative</fullName>
        <ecNumber evidence="17">2.7.11.17</ecNumber>
    </submittedName>
</protein>
<dbReference type="RefSeq" id="XP_002424752.1">
    <property type="nucleotide sequence ID" value="XM_002424707.1"/>
</dbReference>
<dbReference type="SUPFAM" id="SSF50044">
    <property type="entry name" value="SH3-domain"/>
    <property type="match status" value="1"/>
</dbReference>
<keyword evidence="8" id="KW-1015">Disulfide bond</keyword>
<feature type="domain" description="SH3" evidence="14">
    <location>
        <begin position="178"/>
        <end position="244"/>
    </location>
</feature>
<dbReference type="OMA" id="CIAMKKM"/>
<feature type="binding site" evidence="11">
    <location>
        <position position="442"/>
    </location>
    <ligand>
        <name>ATP</name>
        <dbReference type="ChEBI" id="CHEBI:30616"/>
    </ligand>
</feature>
<evidence type="ECO:0000256" key="13">
    <source>
        <dbReference type="SAM" id="SignalP"/>
    </source>
</evidence>
<proteinExistence type="inferred from homology"/>
<feature type="compositionally biased region" description="Polar residues" evidence="12">
    <location>
        <begin position="77"/>
        <end position="88"/>
    </location>
</feature>
<feature type="region of interest" description="Disordered" evidence="12">
    <location>
        <begin position="43"/>
        <end position="104"/>
    </location>
</feature>
<reference evidence="17" key="2">
    <citation type="submission" date="2007-04" db="EMBL/GenBank/DDBJ databases">
        <title>The genome of the human body louse.</title>
        <authorList>
            <consortium name="The Human Body Louse Genome Consortium"/>
            <person name="Kirkness E."/>
            <person name="Walenz B."/>
            <person name="Hass B."/>
            <person name="Bruggner R."/>
            <person name="Strausberg R."/>
        </authorList>
    </citation>
    <scope>NUCLEOTIDE SEQUENCE</scope>
    <source>
        <strain evidence="17">USDA</strain>
    </source>
</reference>
<dbReference type="PROSITE" id="PS50002">
    <property type="entry name" value="SH3"/>
    <property type="match status" value="1"/>
</dbReference>
<dbReference type="EMBL" id="DS235101">
    <property type="protein sequence ID" value="EEB12014.1"/>
    <property type="molecule type" value="Genomic_DNA"/>
</dbReference>
<dbReference type="InterPro" id="IPR003598">
    <property type="entry name" value="Ig_sub2"/>
</dbReference>
<dbReference type="PROSITE" id="PS50011">
    <property type="entry name" value="PROTEIN_KINASE_DOM"/>
    <property type="match status" value="1"/>
</dbReference>
<keyword evidence="6 17" id="KW-0418">Kinase</keyword>
<feature type="signal peptide" evidence="13">
    <location>
        <begin position="1"/>
        <end position="20"/>
    </location>
</feature>
<dbReference type="PANTHER" id="PTHR24342:SF21">
    <property type="entry name" value="TRIO RHO GUANINE NUCLEOTIDE EXCHANGE FACTOR"/>
    <property type="match status" value="1"/>
</dbReference>
<dbReference type="EMBL" id="AAZO01001734">
    <property type="status" value="NOT_ANNOTATED_CDS"/>
    <property type="molecule type" value="Genomic_DNA"/>
</dbReference>
<feature type="compositionally biased region" description="Polar residues" evidence="12">
    <location>
        <begin position="43"/>
        <end position="62"/>
    </location>
</feature>
<organism>
    <name type="scientific">Pediculus humanus subsp. corporis</name>
    <name type="common">Body louse</name>
    <dbReference type="NCBI Taxonomy" id="121224"/>
    <lineage>
        <taxon>Eukaryota</taxon>
        <taxon>Metazoa</taxon>
        <taxon>Ecdysozoa</taxon>
        <taxon>Arthropoda</taxon>
        <taxon>Hexapoda</taxon>
        <taxon>Insecta</taxon>
        <taxon>Pterygota</taxon>
        <taxon>Neoptera</taxon>
        <taxon>Paraneoptera</taxon>
        <taxon>Psocodea</taxon>
        <taxon>Troctomorpha</taxon>
        <taxon>Phthiraptera</taxon>
        <taxon>Anoplura</taxon>
        <taxon>Pediculidae</taxon>
        <taxon>Pediculus</taxon>
    </lineage>
</organism>
<dbReference type="EnsemblMetazoa" id="PHUM149590-RA">
    <property type="protein sequence ID" value="PHUM149590-PA"/>
    <property type="gene ID" value="PHUM149590"/>
</dbReference>
<dbReference type="GO" id="GO:0043065">
    <property type="term" value="P:positive regulation of apoptotic process"/>
    <property type="evidence" value="ECO:0007669"/>
    <property type="project" value="TreeGrafter"/>
</dbReference>
<dbReference type="SUPFAM" id="SSF56112">
    <property type="entry name" value="Protein kinase-like (PK-like)"/>
    <property type="match status" value="1"/>
</dbReference>
<dbReference type="GO" id="GO:0004683">
    <property type="term" value="F:calcium/calmodulin-dependent protein kinase activity"/>
    <property type="evidence" value="ECO:0007669"/>
    <property type="project" value="UniProtKB-EC"/>
</dbReference>
<dbReference type="InterPro" id="IPR001452">
    <property type="entry name" value="SH3_domain"/>
</dbReference>
<evidence type="ECO:0000256" key="2">
    <source>
        <dbReference type="ARBA" id="ARBA00022443"/>
    </source>
</evidence>
<reference evidence="18" key="3">
    <citation type="submission" date="2020-05" db="UniProtKB">
        <authorList>
            <consortium name="EnsemblMetazoa"/>
        </authorList>
    </citation>
    <scope>IDENTIFICATION</scope>
    <source>
        <strain evidence="18">USDA</strain>
    </source>
</reference>
<dbReference type="InterPro" id="IPR011009">
    <property type="entry name" value="Kinase-like_dom_sf"/>
</dbReference>
<evidence type="ECO:0000256" key="1">
    <source>
        <dbReference type="ARBA" id="ARBA00006692"/>
    </source>
</evidence>
<gene>
    <name evidence="18" type="primary">8236404</name>
    <name evidence="17" type="ORF">Phum_PHUM149590</name>
</gene>
<dbReference type="FunFam" id="1.10.510.10:FF:000571">
    <property type="entry name" value="Maternal embryonic leucine zipper kinase"/>
    <property type="match status" value="1"/>
</dbReference>
<reference evidence="17" key="1">
    <citation type="submission" date="2007-04" db="EMBL/GenBank/DDBJ databases">
        <title>Annotation of Pediculus humanus corporis strain USDA.</title>
        <authorList>
            <person name="Kirkness E."/>
            <person name="Hannick L."/>
            <person name="Hass B."/>
            <person name="Bruggner R."/>
            <person name="Lawson D."/>
            <person name="Bidwell S."/>
            <person name="Joardar V."/>
            <person name="Caler E."/>
            <person name="Walenz B."/>
            <person name="Inman J."/>
            <person name="Schobel S."/>
            <person name="Galinsky K."/>
            <person name="Amedeo P."/>
            <person name="Strausberg R."/>
        </authorList>
    </citation>
    <scope>NUCLEOTIDE SEQUENCE</scope>
    <source>
        <strain evidence="17">USDA</strain>
    </source>
</reference>
<name>E0VF58_PEDHC</name>
<dbReference type="InterPro" id="IPR000719">
    <property type="entry name" value="Prot_kinase_dom"/>
</dbReference>
<evidence type="ECO:0000259" key="15">
    <source>
        <dbReference type="PROSITE" id="PS50011"/>
    </source>
</evidence>
<dbReference type="KEGG" id="phu:Phum_PHUM149590"/>
<evidence type="ECO:0000256" key="3">
    <source>
        <dbReference type="ARBA" id="ARBA00022527"/>
    </source>
</evidence>
<dbReference type="InterPro" id="IPR036179">
    <property type="entry name" value="Ig-like_dom_sf"/>
</dbReference>
<evidence type="ECO:0000313" key="18">
    <source>
        <dbReference type="EnsemblMetazoa" id="PHUM149590-PA"/>
    </source>
</evidence>
<dbReference type="SMART" id="SM00326">
    <property type="entry name" value="SH3"/>
    <property type="match status" value="1"/>
</dbReference>
<keyword evidence="9" id="KW-0393">Immunoglobulin domain</keyword>
<dbReference type="CTD" id="8236404"/>
<feature type="domain" description="Protein kinase" evidence="15">
    <location>
        <begin position="413"/>
        <end position="666"/>
    </location>
</feature>
<dbReference type="Gene3D" id="1.10.510.10">
    <property type="entry name" value="Transferase(Phosphotransferase) domain 1"/>
    <property type="match status" value="1"/>
</dbReference>